<proteinExistence type="predicted"/>
<evidence type="ECO:0000313" key="1">
    <source>
        <dbReference type="EMBL" id="ASS74416.1"/>
    </source>
</evidence>
<dbReference type="Proteomes" id="UP000214688">
    <property type="component" value="Chromosome"/>
</dbReference>
<name>A0A223CZ16_9BACL</name>
<gene>
    <name evidence="1" type="ORF">CIG75_05055</name>
</gene>
<dbReference type="EMBL" id="CP022657">
    <property type="protein sequence ID" value="ASS74416.1"/>
    <property type="molecule type" value="Genomic_DNA"/>
</dbReference>
<dbReference type="AlphaFoldDB" id="A0A223CZ16"/>
<evidence type="ECO:0000313" key="2">
    <source>
        <dbReference type="Proteomes" id="UP000214688"/>
    </source>
</evidence>
<keyword evidence="2" id="KW-1185">Reference proteome</keyword>
<organism evidence="1 2">
    <name type="scientific">Tumebacillus algifaecis</name>
    <dbReference type="NCBI Taxonomy" id="1214604"/>
    <lineage>
        <taxon>Bacteria</taxon>
        <taxon>Bacillati</taxon>
        <taxon>Bacillota</taxon>
        <taxon>Bacilli</taxon>
        <taxon>Bacillales</taxon>
        <taxon>Alicyclobacillaceae</taxon>
        <taxon>Tumebacillus</taxon>
    </lineage>
</organism>
<dbReference type="KEGG" id="tab:CIG75_05055"/>
<reference evidence="1 2" key="1">
    <citation type="journal article" date="2015" name="Int. J. Syst. Evol. Microbiol.">
        <title>Tumebacillus algifaecis sp. nov., isolated from decomposing algal scum.</title>
        <authorList>
            <person name="Wu Y.F."/>
            <person name="Zhang B."/>
            <person name="Xing P."/>
            <person name="Wu Q.L."/>
            <person name="Liu S.J."/>
        </authorList>
    </citation>
    <scope>NUCLEOTIDE SEQUENCE [LARGE SCALE GENOMIC DNA]</scope>
    <source>
        <strain evidence="1 2">THMBR28</strain>
    </source>
</reference>
<accession>A0A223CZ16</accession>
<protein>
    <submittedName>
        <fullName evidence="1">Uncharacterized protein</fullName>
    </submittedName>
</protein>
<sequence length="61" mass="6968">MALDEPRADDEVIDAGDNIQVVVDRGSWFFVDEPLKIDYEPAEKAFRIRAATHVIPDRIKL</sequence>